<dbReference type="InterPro" id="IPR051532">
    <property type="entry name" value="Ester_Hydrolysis_Enzymes"/>
</dbReference>
<dbReference type="RefSeq" id="WP_249513252.1">
    <property type="nucleotide sequence ID" value="NZ_CP093365.1"/>
</dbReference>
<dbReference type="SUPFAM" id="SSF52266">
    <property type="entry name" value="SGNH hydrolase"/>
    <property type="match status" value="1"/>
</dbReference>
<name>A0ABY4PEH5_9LACO</name>
<gene>
    <name evidence="2" type="ORF">MOO47_02640</name>
</gene>
<keyword evidence="3" id="KW-1185">Reference proteome</keyword>
<keyword evidence="2" id="KW-0378">Hydrolase</keyword>
<dbReference type="CDD" id="cd00229">
    <property type="entry name" value="SGNH_hydrolase"/>
    <property type="match status" value="1"/>
</dbReference>
<dbReference type="GO" id="GO:0016787">
    <property type="term" value="F:hydrolase activity"/>
    <property type="evidence" value="ECO:0007669"/>
    <property type="project" value="UniProtKB-KW"/>
</dbReference>
<protein>
    <submittedName>
        <fullName evidence="2">SGNH/GDSL hydrolase family protein</fullName>
    </submittedName>
</protein>
<proteinExistence type="predicted"/>
<organism evidence="2 3">
    <name type="scientific">Bombilactobacillus thymidiniphilus</name>
    <dbReference type="NCBI Taxonomy" id="2923363"/>
    <lineage>
        <taxon>Bacteria</taxon>
        <taxon>Bacillati</taxon>
        <taxon>Bacillota</taxon>
        <taxon>Bacilli</taxon>
        <taxon>Lactobacillales</taxon>
        <taxon>Lactobacillaceae</taxon>
        <taxon>Bombilactobacillus</taxon>
    </lineage>
</organism>
<dbReference type="Pfam" id="PF13472">
    <property type="entry name" value="Lipase_GDSL_2"/>
    <property type="match status" value="1"/>
</dbReference>
<reference evidence="2 3" key="1">
    <citation type="journal article" date="2022" name="Int. J. Syst. Evol. Microbiol.">
        <title>Apilactobacillus apisilvae sp. nov., Nicolia spurrieriana gen. nov. sp. nov., Bombilactobacillus folatiphilus sp. nov. and Bombilactobacillus thymidiniphilus sp. nov., four new lactic acid bacterial isolates from stingless bees Tetragonula carbonaria and Austroplebeia australis.</title>
        <authorList>
            <person name="Oliphant S.A."/>
            <person name="Watson-Haigh N.S."/>
            <person name="Sumby K.M."/>
            <person name="Gardner J."/>
            <person name="Groom S."/>
            <person name="Jiranek V."/>
        </authorList>
    </citation>
    <scope>NUCLEOTIDE SEQUENCE [LARGE SCALE GENOMIC DNA]</scope>
    <source>
        <strain evidence="2 3">SG4_A1</strain>
    </source>
</reference>
<dbReference type="Proteomes" id="UP000831947">
    <property type="component" value="Chromosome"/>
</dbReference>
<dbReference type="EMBL" id="CP093365">
    <property type="protein sequence ID" value="UQS84068.1"/>
    <property type="molecule type" value="Genomic_DNA"/>
</dbReference>
<dbReference type="PANTHER" id="PTHR30383">
    <property type="entry name" value="THIOESTERASE 1/PROTEASE 1/LYSOPHOSPHOLIPASE L1"/>
    <property type="match status" value="1"/>
</dbReference>
<sequence length="191" mass="21462">MTNIVLFGDDILGGVYDQEVSDYFTNLVQQALPQTQVVNCSIPGHKTSNALTHVKRDVVSLNADLVVLGFGVHDVSTIQEIKPGQFTRNLSALFETIGSSKIILLSPPFSDYQKQPQLSWPRQLQFTLAAEYTAQKYEIPFINLLFAMQDNAKPQKYLRDDGVNFNKQGYKLLLNLLLPAINQLFPQPAYN</sequence>
<dbReference type="InterPro" id="IPR013830">
    <property type="entry name" value="SGNH_hydro"/>
</dbReference>
<dbReference type="Gene3D" id="3.40.50.1110">
    <property type="entry name" value="SGNH hydrolase"/>
    <property type="match status" value="1"/>
</dbReference>
<accession>A0ABY4PEH5</accession>
<evidence type="ECO:0000259" key="1">
    <source>
        <dbReference type="Pfam" id="PF13472"/>
    </source>
</evidence>
<dbReference type="InterPro" id="IPR036514">
    <property type="entry name" value="SGNH_hydro_sf"/>
</dbReference>
<evidence type="ECO:0000313" key="3">
    <source>
        <dbReference type="Proteomes" id="UP000831947"/>
    </source>
</evidence>
<evidence type="ECO:0000313" key="2">
    <source>
        <dbReference type="EMBL" id="UQS84068.1"/>
    </source>
</evidence>
<feature type="domain" description="SGNH hydrolase-type esterase" evidence="1">
    <location>
        <begin position="6"/>
        <end position="172"/>
    </location>
</feature>